<evidence type="ECO:0000256" key="4">
    <source>
        <dbReference type="ARBA" id="ARBA00007964"/>
    </source>
</evidence>
<comment type="similarity">
    <text evidence="5 15">Belongs to the EPSP synthase family.</text>
</comment>
<dbReference type="PROSITE" id="PS00885">
    <property type="entry name" value="EPSP_SYNTHASE_2"/>
    <property type="match status" value="1"/>
</dbReference>
<dbReference type="AlphaFoldDB" id="A0A7G8YL46"/>
<dbReference type="EMBL" id="CP060201">
    <property type="protein sequence ID" value="QNH76396.1"/>
    <property type="molecule type" value="Genomic_DNA"/>
</dbReference>
<dbReference type="NCBIfam" id="NF011381">
    <property type="entry name" value="PRK14806.1"/>
    <property type="match status" value="1"/>
</dbReference>
<dbReference type="Gene3D" id="3.65.10.10">
    <property type="entry name" value="Enolpyruvate transferase domain"/>
    <property type="match status" value="2"/>
</dbReference>
<proteinExistence type="inferred from homology"/>
<dbReference type="GO" id="GO:0070403">
    <property type="term" value="F:NAD+ binding"/>
    <property type="evidence" value="ECO:0007669"/>
    <property type="project" value="InterPro"/>
</dbReference>
<comment type="catalytic activity">
    <reaction evidence="14">
        <text>prephenate + NAD(+) = 3-(4-hydroxyphenyl)pyruvate + CO2 + NADH</text>
        <dbReference type="Rhea" id="RHEA:13869"/>
        <dbReference type="ChEBI" id="CHEBI:16526"/>
        <dbReference type="ChEBI" id="CHEBI:29934"/>
        <dbReference type="ChEBI" id="CHEBI:36242"/>
        <dbReference type="ChEBI" id="CHEBI:57540"/>
        <dbReference type="ChEBI" id="CHEBI:57945"/>
        <dbReference type="EC" id="1.3.1.12"/>
    </reaction>
</comment>
<dbReference type="PANTHER" id="PTHR21090:SF5">
    <property type="entry name" value="PENTAFUNCTIONAL AROM POLYPEPTIDE"/>
    <property type="match status" value="1"/>
</dbReference>
<keyword evidence="11" id="KW-0520">NAD</keyword>
<sequence length="747" mass="79559">MVDVIPTQSAVPMIGRLVVIGLGLIGGSFAKGLRESGVCREVVGVDLDPQSRRLAVELGVVDRCEEDLALACQGADVIQLAVPILAMEKLLALLARMDLGQAVLTDVGSAKGNVVRAAQEAFAGMPARFVPGHPIAGSEQSGVEASNAQLFRRHKVILTPLEQTDPDALDLVDRLWRELGADVEHMQVERHDEVLAATSHLPHLLAFGLVDSLAKRSENLDIFRYAAGGFRDFTRIAGSDPVMWHDIFLANREAVLRTLDTFRNDLDALRDAVDAGDGHQLLGVFTRARVAREHFGKILARRAYVDAMNSNDLIFLANPGGRLSGRIRVPGDKSISHRSIMLGSLAEGTTEVEGFLEGEDALATLQAFRDMGVVIEGPHHGRVTIHGVGLHGLKPAPGPIYLGNSGTSMRLLSGLLAAQSFDSTLTGDPSLSKRPMNRVANPLREMGAVIETAAEGRPPMVIRGGHKLKGLTYTLPMASAQVKSCLLLAGLYADGKTTVTEPAPTRDHTERMLRGFGYSVNVDGATASVESGGKLKATHIEVPADISSAAFFLVAASIAEGSELVLEHVGINPTRTGVIDILRLMGADIRLENQREVGGEPVADLHVRAAKLKGIEIPEELVPLAIDEFPVLFVAAACAEGRTVLRGAEELRVKESDRIQVMADGLLTLGVKCEPTPDGIIIDGGQIGGGEVHGHGDHRIAMAFSVASLRANAPIRIHDCANVATSFPNFLALCAQVGIRVAQEAQS</sequence>
<dbReference type="Gene3D" id="1.10.3660.10">
    <property type="entry name" value="6-phosphogluconate dehydrogenase C-terminal like domain"/>
    <property type="match status" value="1"/>
</dbReference>
<keyword evidence="6 15" id="KW-0963">Cytoplasm</keyword>
<dbReference type="InterPro" id="IPR036968">
    <property type="entry name" value="Enolpyruvate_Tfrase_sf"/>
</dbReference>
<comment type="subunit">
    <text evidence="15">Monomer.</text>
</comment>
<feature type="active site" description="Proton acceptor" evidence="15">
    <location>
        <position position="627"/>
    </location>
</feature>
<dbReference type="InterPro" id="IPR046825">
    <property type="entry name" value="PDH_C"/>
</dbReference>
<evidence type="ECO:0000256" key="11">
    <source>
        <dbReference type="ARBA" id="ARBA00023027"/>
    </source>
</evidence>
<dbReference type="GO" id="GO:0003866">
    <property type="term" value="F:3-phosphoshikimate 1-carboxyvinyltransferase activity"/>
    <property type="evidence" value="ECO:0007669"/>
    <property type="project" value="UniProtKB-UniRule"/>
</dbReference>
<dbReference type="GO" id="GO:0004665">
    <property type="term" value="F:prephenate dehydrogenase (NADP+) activity"/>
    <property type="evidence" value="ECO:0007669"/>
    <property type="project" value="InterPro"/>
</dbReference>
<dbReference type="InterPro" id="IPR001986">
    <property type="entry name" value="Enolpyruvate_Tfrase_dom"/>
</dbReference>
<evidence type="ECO:0000256" key="2">
    <source>
        <dbReference type="ARBA" id="ARBA00004811"/>
    </source>
</evidence>
<gene>
    <name evidence="15" type="primary">aroA</name>
    <name evidence="17" type="ORF">GGI48_24390</name>
</gene>
<dbReference type="InterPro" id="IPR013792">
    <property type="entry name" value="RNA3'P_cycl/enolpyr_Trfase_a/b"/>
</dbReference>
<evidence type="ECO:0000256" key="7">
    <source>
        <dbReference type="ARBA" id="ARBA00022498"/>
    </source>
</evidence>
<dbReference type="GO" id="GO:0009423">
    <property type="term" value="P:chorismate biosynthetic process"/>
    <property type="evidence" value="ECO:0007669"/>
    <property type="project" value="UniProtKB-UniRule"/>
</dbReference>
<evidence type="ECO:0000256" key="15">
    <source>
        <dbReference type="HAMAP-Rule" id="MF_00210"/>
    </source>
</evidence>
<dbReference type="InterPro" id="IPR006264">
    <property type="entry name" value="EPSP_synthase"/>
</dbReference>
<dbReference type="SUPFAM" id="SSF55205">
    <property type="entry name" value="EPT/RTPC-like"/>
    <property type="match status" value="1"/>
</dbReference>
<evidence type="ECO:0000256" key="13">
    <source>
        <dbReference type="ARBA" id="ARBA00044633"/>
    </source>
</evidence>
<feature type="binding site" evidence="15">
    <location>
        <position position="481"/>
    </location>
    <ligand>
        <name>phosphoenolpyruvate</name>
        <dbReference type="ChEBI" id="CHEBI:58702"/>
    </ligand>
</feature>
<feature type="binding site" evidence="15">
    <location>
        <position position="481"/>
    </location>
    <ligand>
        <name>3-phosphoshikimate</name>
        <dbReference type="ChEBI" id="CHEBI:145989"/>
    </ligand>
</feature>
<feature type="binding site" evidence="15">
    <location>
        <position position="434"/>
    </location>
    <ligand>
        <name>phosphoenolpyruvate</name>
        <dbReference type="ChEBI" id="CHEBI:58702"/>
    </ligand>
</feature>
<comment type="function">
    <text evidence="1 15">Catalyzes the transfer of the enolpyruvyl moiety of phosphoenolpyruvate (PEP) to the 5-hydroxyl of shikimate-3-phosphate (S3P) to produce enolpyruvyl shikimate-3-phosphate and inorganic phosphate.</text>
</comment>
<dbReference type="InterPro" id="IPR046826">
    <property type="entry name" value="PDH_N"/>
</dbReference>
<dbReference type="CDD" id="cd01556">
    <property type="entry name" value="EPSP_synthase"/>
    <property type="match status" value="1"/>
</dbReference>
<dbReference type="HAMAP" id="MF_00210">
    <property type="entry name" value="EPSP_synth"/>
    <property type="match status" value="1"/>
</dbReference>
<keyword evidence="7" id="KW-0827">Tyrosine biosynthesis</keyword>
<evidence type="ECO:0000259" key="16">
    <source>
        <dbReference type="PROSITE" id="PS51176"/>
    </source>
</evidence>
<keyword evidence="9 15" id="KW-0808">Transferase</keyword>
<evidence type="ECO:0000256" key="12">
    <source>
        <dbReference type="ARBA" id="ARBA00023141"/>
    </source>
</evidence>
<keyword evidence="12 15" id="KW-0057">Aromatic amino acid biosynthesis</keyword>
<evidence type="ECO:0000256" key="9">
    <source>
        <dbReference type="ARBA" id="ARBA00022679"/>
    </source>
</evidence>
<dbReference type="GO" id="GO:0008977">
    <property type="term" value="F:prephenate dehydrogenase (NAD+) activity"/>
    <property type="evidence" value="ECO:0007669"/>
    <property type="project" value="UniProtKB-EC"/>
</dbReference>
<dbReference type="InterPro" id="IPR023193">
    <property type="entry name" value="EPSP_synthase_CS"/>
</dbReference>
<feature type="binding site" evidence="15">
    <location>
        <position position="658"/>
    </location>
    <ligand>
        <name>phosphoenolpyruvate</name>
        <dbReference type="ChEBI" id="CHEBI:58702"/>
    </ligand>
</feature>
<comment type="catalytic activity">
    <reaction evidence="13">
        <text>3-phosphoshikimate + phosphoenolpyruvate = 5-O-(1-carboxyvinyl)-3-phosphoshikimate + phosphate</text>
        <dbReference type="Rhea" id="RHEA:21256"/>
        <dbReference type="ChEBI" id="CHEBI:43474"/>
        <dbReference type="ChEBI" id="CHEBI:57701"/>
        <dbReference type="ChEBI" id="CHEBI:58702"/>
        <dbReference type="ChEBI" id="CHEBI:145989"/>
        <dbReference type="EC" id="2.5.1.19"/>
    </reaction>
    <physiologicalReaction direction="left-to-right" evidence="13">
        <dbReference type="Rhea" id="RHEA:21257"/>
    </physiologicalReaction>
</comment>
<comment type="pathway">
    <text evidence="2 15">Metabolic intermediate biosynthesis; chorismate biosynthesis; chorismate from D-erythrose 4-phosphate and phosphoenolpyruvate: step 6/7.</text>
</comment>
<dbReference type="Pfam" id="PF00275">
    <property type="entry name" value="EPSP_synthase"/>
    <property type="match status" value="1"/>
</dbReference>
<keyword evidence="8 15" id="KW-0028">Amino-acid biosynthesis</keyword>
<evidence type="ECO:0000313" key="17">
    <source>
        <dbReference type="EMBL" id="QNH76396.1"/>
    </source>
</evidence>
<dbReference type="InterPro" id="IPR003099">
    <property type="entry name" value="Prephen_DH"/>
</dbReference>
<protein>
    <recommendedName>
        <fullName evidence="15">3-phosphoshikimate 1-carboxyvinyltransferase</fullName>
        <ecNumber evidence="15">2.5.1.19</ecNumber>
    </recommendedName>
    <alternativeName>
        <fullName evidence="15">5-enolpyruvylshikimate-3-phosphate synthase</fullName>
        <shortName evidence="15">EPSP synthase</shortName>
        <shortName evidence="15">EPSPS</shortName>
    </alternativeName>
</protein>
<dbReference type="PROSITE" id="PS00104">
    <property type="entry name" value="EPSP_SYNTHASE_1"/>
    <property type="match status" value="1"/>
</dbReference>
<evidence type="ECO:0000256" key="5">
    <source>
        <dbReference type="ARBA" id="ARBA00009948"/>
    </source>
</evidence>
<dbReference type="PANTHER" id="PTHR21090">
    <property type="entry name" value="AROM/DEHYDROQUINATE SYNTHASE"/>
    <property type="match status" value="1"/>
</dbReference>
<dbReference type="SUPFAM" id="SSF51735">
    <property type="entry name" value="NAD(P)-binding Rossmann-fold domains"/>
    <property type="match status" value="1"/>
</dbReference>
<dbReference type="GO" id="GO:0005737">
    <property type="term" value="C:cytoplasm"/>
    <property type="evidence" value="ECO:0007669"/>
    <property type="project" value="UniProtKB-SubCell"/>
</dbReference>
<dbReference type="Pfam" id="PF20463">
    <property type="entry name" value="PDH_C"/>
    <property type="match status" value="1"/>
</dbReference>
<reference evidence="18" key="1">
    <citation type="journal article" date="2020" name="Microbiol. Resour. Announc.">
        <title>Complete genome sequences of four natural Pseudomonas isolates that catabolize a wide range of aromatic compounds relevant to lignin valorization.</title>
        <authorList>
            <person name="Hatmaker E.A."/>
            <person name="Presley G."/>
            <person name="Cannon O."/>
            <person name="Guss A.M."/>
            <person name="Elkins J.G."/>
        </authorList>
    </citation>
    <scope>NUCLEOTIDE SEQUENCE [LARGE SCALE GENOMIC DNA]</scope>
    <source>
        <strain evidence="18">H1F5C</strain>
    </source>
</reference>
<dbReference type="FunFam" id="3.65.10.10:FF:000005">
    <property type="entry name" value="3-phosphoshikimate 1-carboxyvinyltransferase"/>
    <property type="match status" value="1"/>
</dbReference>
<feature type="binding site" evidence="15">
    <location>
        <position position="334"/>
    </location>
    <ligand>
        <name>3-phosphoshikimate</name>
        <dbReference type="ChEBI" id="CHEBI:145989"/>
    </ligand>
</feature>
<feature type="binding site" evidence="15">
    <location>
        <position position="699"/>
    </location>
    <ligand>
        <name>phosphoenolpyruvate</name>
        <dbReference type="ChEBI" id="CHEBI:58702"/>
    </ligand>
</feature>
<evidence type="ECO:0000256" key="6">
    <source>
        <dbReference type="ARBA" id="ARBA00022490"/>
    </source>
</evidence>
<accession>A0A7G8YL46</accession>
<dbReference type="InterPro" id="IPR036291">
    <property type="entry name" value="NAD(P)-bd_dom_sf"/>
</dbReference>
<feature type="binding site" evidence="15">
    <location>
        <position position="627"/>
    </location>
    <ligand>
        <name>3-phosphoshikimate</name>
        <dbReference type="ChEBI" id="CHEBI:145989"/>
    </ligand>
</feature>
<evidence type="ECO:0000256" key="3">
    <source>
        <dbReference type="ARBA" id="ARBA00005067"/>
    </source>
</evidence>
<dbReference type="InterPro" id="IPR008927">
    <property type="entry name" value="6-PGluconate_DH-like_C_sf"/>
</dbReference>
<evidence type="ECO:0000256" key="10">
    <source>
        <dbReference type="ARBA" id="ARBA00023002"/>
    </source>
</evidence>
<feature type="binding site" evidence="15">
    <location>
        <position position="406"/>
    </location>
    <ligand>
        <name>phosphoenolpyruvate</name>
        <dbReference type="ChEBI" id="CHEBI:58702"/>
    </ligand>
</feature>
<feature type="binding site" evidence="15">
    <location>
        <position position="654"/>
    </location>
    <ligand>
        <name>3-phosphoshikimate</name>
        <dbReference type="ChEBI" id="CHEBI:145989"/>
    </ligand>
</feature>
<dbReference type="FunFam" id="1.10.3660.10:FF:000003">
    <property type="entry name" value="Prephenate dehydrogenase"/>
    <property type="match status" value="1"/>
</dbReference>
<comment type="pathway">
    <text evidence="3">Amino-acid biosynthesis; L-tyrosine biosynthesis; (4-hydroxyphenyl)pyruvate from prephenate (NAD(+) route): step 1/1.</text>
</comment>
<keyword evidence="10 17" id="KW-0560">Oxidoreductase</keyword>
<organism evidence="17 18">
    <name type="scientific">Pseudomonas protegens</name>
    <dbReference type="NCBI Taxonomy" id="380021"/>
    <lineage>
        <taxon>Bacteria</taxon>
        <taxon>Pseudomonadati</taxon>
        <taxon>Pseudomonadota</taxon>
        <taxon>Gammaproteobacteria</taxon>
        <taxon>Pseudomonadales</taxon>
        <taxon>Pseudomonadaceae</taxon>
        <taxon>Pseudomonas</taxon>
    </lineage>
</organism>
<dbReference type="EC" id="2.5.1.19" evidence="15"/>
<dbReference type="FunFam" id="3.65.10.10:FF:000006">
    <property type="entry name" value="3-phosphoshikimate 1-carboxyvinyltransferase"/>
    <property type="match status" value="1"/>
</dbReference>
<feature type="binding site" evidence="15">
    <location>
        <position position="333"/>
    </location>
    <ligand>
        <name>3-phosphoshikimate</name>
        <dbReference type="ChEBI" id="CHEBI:145989"/>
    </ligand>
</feature>
<dbReference type="Gene3D" id="3.40.50.720">
    <property type="entry name" value="NAD(P)-binding Rossmann-like Domain"/>
    <property type="match status" value="1"/>
</dbReference>
<dbReference type="SUPFAM" id="SSF48179">
    <property type="entry name" value="6-phosphogluconate dehydrogenase C-terminal domain-like"/>
    <property type="match status" value="1"/>
</dbReference>
<dbReference type="Proteomes" id="UP000515277">
    <property type="component" value="Chromosome"/>
</dbReference>
<evidence type="ECO:0000256" key="14">
    <source>
        <dbReference type="ARBA" id="ARBA00049260"/>
    </source>
</evidence>
<dbReference type="UniPathway" id="UPA00053">
    <property type="reaction ID" value="UER00089"/>
</dbReference>
<comment type="similarity">
    <text evidence="4">Belongs to the prephenate/arogenate dehydrogenase family.</text>
</comment>
<name>A0A7G8YL46_9PSED</name>
<dbReference type="NCBIfam" id="TIGR01356">
    <property type="entry name" value="aroA"/>
    <property type="match status" value="1"/>
</dbReference>
<feature type="binding site" evidence="15">
    <location>
        <position position="333"/>
    </location>
    <ligand>
        <name>phosphoenolpyruvate</name>
        <dbReference type="ChEBI" id="CHEBI:58702"/>
    </ligand>
</feature>
<dbReference type="GO" id="GO:0006571">
    <property type="term" value="P:tyrosine biosynthetic process"/>
    <property type="evidence" value="ECO:0007669"/>
    <property type="project" value="UniProtKB-KW"/>
</dbReference>
<evidence type="ECO:0000256" key="8">
    <source>
        <dbReference type="ARBA" id="ARBA00022605"/>
    </source>
</evidence>
<feature type="binding site" evidence="15">
    <location>
        <position position="479"/>
    </location>
    <ligand>
        <name>3-phosphoshikimate</name>
        <dbReference type="ChEBI" id="CHEBI:145989"/>
    </ligand>
</feature>
<dbReference type="Pfam" id="PF02153">
    <property type="entry name" value="PDH_N"/>
    <property type="match status" value="1"/>
</dbReference>
<evidence type="ECO:0000256" key="1">
    <source>
        <dbReference type="ARBA" id="ARBA00002174"/>
    </source>
</evidence>
<dbReference type="PROSITE" id="PS51176">
    <property type="entry name" value="PDH_ADH"/>
    <property type="match status" value="1"/>
</dbReference>
<dbReference type="FunFam" id="3.40.50.720:FF:000208">
    <property type="entry name" value="Prephenate dehydrogenase"/>
    <property type="match status" value="1"/>
</dbReference>
<feature type="binding site" evidence="15">
    <location>
        <position position="338"/>
    </location>
    <ligand>
        <name>3-phosphoshikimate</name>
        <dbReference type="ChEBI" id="CHEBI:145989"/>
    </ligand>
</feature>
<evidence type="ECO:0000313" key="18">
    <source>
        <dbReference type="Proteomes" id="UP000515277"/>
    </source>
</evidence>
<feature type="domain" description="Prephenate/arogenate dehydrogenase" evidence="16">
    <location>
        <begin position="15"/>
        <end position="303"/>
    </location>
</feature>
<comment type="caution">
    <text evidence="15">Lacks conserved residue(s) required for the propagation of feature annotation.</text>
</comment>
<comment type="subcellular location">
    <subcellularLocation>
        <location evidence="15">Cytoplasm</location>
    </subcellularLocation>
</comment>